<gene>
    <name evidence="2" type="ORF">EV356DRAFT_503651</name>
</gene>
<dbReference type="Gene3D" id="3.90.550.10">
    <property type="entry name" value="Spore Coat Polysaccharide Biosynthesis Protein SpsA, Chain A"/>
    <property type="match status" value="1"/>
</dbReference>
<keyword evidence="3" id="KW-1185">Reference proteome</keyword>
<dbReference type="InterPro" id="IPR050587">
    <property type="entry name" value="GNT1/Glycosyltrans_8"/>
</dbReference>
<dbReference type="Proteomes" id="UP000800092">
    <property type="component" value="Unassembled WGS sequence"/>
</dbReference>
<protein>
    <submittedName>
        <fullName evidence="2">Glycosyltransferase family 8 protein</fullName>
    </submittedName>
</protein>
<evidence type="ECO:0000256" key="1">
    <source>
        <dbReference type="SAM" id="MobiDB-lite"/>
    </source>
</evidence>
<feature type="region of interest" description="Disordered" evidence="1">
    <location>
        <begin position="397"/>
        <end position="446"/>
    </location>
</feature>
<dbReference type="EMBL" id="ML991807">
    <property type="protein sequence ID" value="KAF2233329.1"/>
    <property type="molecule type" value="Genomic_DNA"/>
</dbReference>
<proteinExistence type="predicted"/>
<dbReference type="AlphaFoldDB" id="A0A6A6H636"/>
<dbReference type="OrthoDB" id="2014201at2759"/>
<sequence length="446" mass="50421">MSTGIHARFKQSNSLPFVDSDRKHPSLAPSPLKRSRSIALLALAIFALIYYASRPHAPSINEVPDVTDWSKFAYSQYATDSATLCNAIMVFEALDRLGSKADRVLLYPQQWDLTVEGPKDRDSQLLNLAKETYKVKLHPVQLLAVAGSAEPGTFDHPNETFDTSITKLLAFNLTSYSRVLHLDNDITLLQPLDELFLLPPTPIAMPRAYWLPQGILTSLLLLVTPSTSELSHLLSTLVDWRSSETSALTTRTPSSQTIDMDLLNYRFGSSALILPHRPYALLTGEFRKQKHTDYLGAPEEIESWDPERVMREAKLVHFSDWPLPKPWIMWPWEAVSEMQPDCVGTRRGSIAGGSCREREIWKELYEGFRERRKDICKLLSVPAPEWRLLKKGIERAEEKAEAKKDKENEKEAEDGEKSVAGKKDNDKKSSDGDSNDREQNEKADEG</sequence>
<evidence type="ECO:0000313" key="2">
    <source>
        <dbReference type="EMBL" id="KAF2233329.1"/>
    </source>
</evidence>
<reference evidence="2" key="1">
    <citation type="journal article" date="2020" name="Stud. Mycol.">
        <title>101 Dothideomycetes genomes: a test case for predicting lifestyles and emergence of pathogens.</title>
        <authorList>
            <person name="Haridas S."/>
            <person name="Albert R."/>
            <person name="Binder M."/>
            <person name="Bloem J."/>
            <person name="Labutti K."/>
            <person name="Salamov A."/>
            <person name="Andreopoulos B."/>
            <person name="Baker S."/>
            <person name="Barry K."/>
            <person name="Bills G."/>
            <person name="Bluhm B."/>
            <person name="Cannon C."/>
            <person name="Castanera R."/>
            <person name="Culley D."/>
            <person name="Daum C."/>
            <person name="Ezra D."/>
            <person name="Gonzalez J."/>
            <person name="Henrissat B."/>
            <person name="Kuo A."/>
            <person name="Liang C."/>
            <person name="Lipzen A."/>
            <person name="Lutzoni F."/>
            <person name="Magnuson J."/>
            <person name="Mondo S."/>
            <person name="Nolan M."/>
            <person name="Ohm R."/>
            <person name="Pangilinan J."/>
            <person name="Park H.-J."/>
            <person name="Ramirez L."/>
            <person name="Alfaro M."/>
            <person name="Sun H."/>
            <person name="Tritt A."/>
            <person name="Yoshinaga Y."/>
            <person name="Zwiers L.-H."/>
            <person name="Turgeon B."/>
            <person name="Goodwin S."/>
            <person name="Spatafora J."/>
            <person name="Crous P."/>
            <person name="Grigoriev I."/>
        </authorList>
    </citation>
    <scope>NUCLEOTIDE SEQUENCE</scope>
    <source>
        <strain evidence="2">Tuck. ex Michener</strain>
    </source>
</reference>
<dbReference type="SUPFAM" id="SSF53448">
    <property type="entry name" value="Nucleotide-diphospho-sugar transferases"/>
    <property type="match status" value="1"/>
</dbReference>
<dbReference type="PANTHER" id="PTHR11183">
    <property type="entry name" value="GLYCOGENIN SUBFAMILY MEMBER"/>
    <property type="match status" value="1"/>
</dbReference>
<accession>A0A6A6H636</accession>
<name>A0A6A6H636_VIRVR</name>
<dbReference type="GO" id="GO:0016740">
    <property type="term" value="F:transferase activity"/>
    <property type="evidence" value="ECO:0007669"/>
    <property type="project" value="UniProtKB-KW"/>
</dbReference>
<keyword evidence="2" id="KW-0808">Transferase</keyword>
<dbReference type="InterPro" id="IPR029044">
    <property type="entry name" value="Nucleotide-diphossugar_trans"/>
</dbReference>
<evidence type="ECO:0000313" key="3">
    <source>
        <dbReference type="Proteomes" id="UP000800092"/>
    </source>
</evidence>
<organism evidence="2 3">
    <name type="scientific">Viridothelium virens</name>
    <name type="common">Speckled blister lichen</name>
    <name type="synonym">Trypethelium virens</name>
    <dbReference type="NCBI Taxonomy" id="1048519"/>
    <lineage>
        <taxon>Eukaryota</taxon>
        <taxon>Fungi</taxon>
        <taxon>Dikarya</taxon>
        <taxon>Ascomycota</taxon>
        <taxon>Pezizomycotina</taxon>
        <taxon>Dothideomycetes</taxon>
        <taxon>Dothideomycetes incertae sedis</taxon>
        <taxon>Trypetheliales</taxon>
        <taxon>Trypetheliaceae</taxon>
        <taxon>Viridothelium</taxon>
    </lineage>
</organism>